<evidence type="ECO:0000313" key="3">
    <source>
        <dbReference type="Proteomes" id="UP001194696"/>
    </source>
</evidence>
<feature type="compositionally biased region" description="Low complexity" evidence="1">
    <location>
        <begin position="101"/>
        <end position="141"/>
    </location>
</feature>
<gene>
    <name evidence="2" type="ORF">BGZ96_001837</name>
</gene>
<comment type="caution">
    <text evidence="2">The sequence shown here is derived from an EMBL/GenBank/DDBJ whole genome shotgun (WGS) entry which is preliminary data.</text>
</comment>
<name>A0ABQ7JLZ5_9FUNG</name>
<dbReference type="Proteomes" id="UP001194696">
    <property type="component" value="Unassembled WGS sequence"/>
</dbReference>
<proteinExistence type="predicted"/>
<accession>A0ABQ7JLZ5</accession>
<keyword evidence="3" id="KW-1185">Reference proteome</keyword>
<organism evidence="2 3">
    <name type="scientific">Linnemannia gamsii</name>
    <dbReference type="NCBI Taxonomy" id="64522"/>
    <lineage>
        <taxon>Eukaryota</taxon>
        <taxon>Fungi</taxon>
        <taxon>Fungi incertae sedis</taxon>
        <taxon>Mucoromycota</taxon>
        <taxon>Mortierellomycotina</taxon>
        <taxon>Mortierellomycetes</taxon>
        <taxon>Mortierellales</taxon>
        <taxon>Mortierellaceae</taxon>
        <taxon>Linnemannia</taxon>
    </lineage>
</organism>
<dbReference type="EMBL" id="JAAAIM010001320">
    <property type="protein sequence ID" value="KAG0279738.1"/>
    <property type="molecule type" value="Genomic_DNA"/>
</dbReference>
<reference evidence="2 3" key="1">
    <citation type="journal article" date="2020" name="Fungal Divers.">
        <title>Resolving the Mortierellaceae phylogeny through synthesis of multi-gene phylogenetics and phylogenomics.</title>
        <authorList>
            <person name="Vandepol N."/>
            <person name="Liber J."/>
            <person name="Desiro A."/>
            <person name="Na H."/>
            <person name="Kennedy M."/>
            <person name="Barry K."/>
            <person name="Grigoriev I.V."/>
            <person name="Miller A.N."/>
            <person name="O'Donnell K."/>
            <person name="Stajich J.E."/>
            <person name="Bonito G."/>
        </authorList>
    </citation>
    <scope>NUCLEOTIDE SEQUENCE [LARGE SCALE GENOMIC DNA]</scope>
    <source>
        <strain evidence="2 3">AD045</strain>
    </source>
</reference>
<sequence length="227" mass="25006">MEYSKMPYIQTALPHFRDSFPSPSFIAPSNQKTYIAPLSASSLQHYNSSTNNNNNNKRKAFEVDQAEDDDYYHEQDSNKRMMMMLSRHRGSFSSTRQRQESGCSVSSTSSSWSSSSSFSNISTASVSKSPSLSSSPSLSPVEMDESSGLPEEFNPLWHLCDAIALISEPTAVTATPAKKAIAKSPKSEESNSPYGLKIVFVAPNWLAEHMAKSKKAAAMKKQLYSHA</sequence>
<evidence type="ECO:0000256" key="1">
    <source>
        <dbReference type="SAM" id="MobiDB-lite"/>
    </source>
</evidence>
<evidence type="ECO:0000313" key="2">
    <source>
        <dbReference type="EMBL" id="KAG0279738.1"/>
    </source>
</evidence>
<feature type="region of interest" description="Disordered" evidence="1">
    <location>
        <begin position="45"/>
        <end position="69"/>
    </location>
</feature>
<evidence type="ECO:0008006" key="4">
    <source>
        <dbReference type="Google" id="ProtNLM"/>
    </source>
</evidence>
<protein>
    <recommendedName>
        <fullName evidence="4">BRCT domain-containing protein</fullName>
    </recommendedName>
</protein>
<feature type="region of interest" description="Disordered" evidence="1">
    <location>
        <begin position="88"/>
        <end position="149"/>
    </location>
</feature>